<organism evidence="3 4">
    <name type="scientific">Gigaspora rosea</name>
    <dbReference type="NCBI Taxonomy" id="44941"/>
    <lineage>
        <taxon>Eukaryota</taxon>
        <taxon>Fungi</taxon>
        <taxon>Fungi incertae sedis</taxon>
        <taxon>Mucoromycota</taxon>
        <taxon>Glomeromycotina</taxon>
        <taxon>Glomeromycetes</taxon>
        <taxon>Diversisporales</taxon>
        <taxon>Gigasporaceae</taxon>
        <taxon>Gigaspora</taxon>
    </lineage>
</organism>
<dbReference type="EMBL" id="QKWP01000434">
    <property type="protein sequence ID" value="RIB20147.1"/>
    <property type="molecule type" value="Genomic_DNA"/>
</dbReference>
<evidence type="ECO:0000313" key="4">
    <source>
        <dbReference type="Proteomes" id="UP000266673"/>
    </source>
</evidence>
<evidence type="ECO:0000256" key="1">
    <source>
        <dbReference type="PROSITE-ProRule" id="PRU10141"/>
    </source>
</evidence>
<keyword evidence="1" id="KW-0067">ATP-binding</keyword>
<dbReference type="OrthoDB" id="4062651at2759"/>
<keyword evidence="1" id="KW-0547">Nucleotide-binding</keyword>
<dbReference type="SUPFAM" id="SSF56112">
    <property type="entry name" value="Protein kinase-like (PK-like)"/>
    <property type="match status" value="1"/>
</dbReference>
<dbReference type="PANTHER" id="PTHR44329">
    <property type="entry name" value="SERINE/THREONINE-PROTEIN KINASE TNNI3K-RELATED"/>
    <property type="match status" value="1"/>
</dbReference>
<name>A0A397VFP2_9GLOM</name>
<dbReference type="PROSITE" id="PS00107">
    <property type="entry name" value="PROTEIN_KINASE_ATP"/>
    <property type="match status" value="1"/>
</dbReference>
<keyword evidence="3" id="KW-0808">Transferase</keyword>
<sequence length="247" mass="28027">MEHVQIVTDTTHRMLGIGEGGHGSVFSATWLDGKYRSRTSCTVALKTLPGSQKNFLREFKSYTECRLELKVYGITQNTTNNEYLMVFQYANKGSLHSFLSSNFRELKWKNKLKQLVDISKNLIKVHEANYIHGDIHSGNILQNQYINGDLITYIADLGLSRKKDETDLEDSVYGVLPYVAPELLCKRSYTIAADIYSFGIIMTEMSTGRPPHYKDEYDRSLAFRICGGLRPGFAQGTPECYVQLAIQ</sequence>
<dbReference type="Proteomes" id="UP000266673">
    <property type="component" value="Unassembled WGS sequence"/>
</dbReference>
<evidence type="ECO:0000313" key="3">
    <source>
        <dbReference type="EMBL" id="RIB20147.1"/>
    </source>
</evidence>
<evidence type="ECO:0000259" key="2">
    <source>
        <dbReference type="PROSITE" id="PS50011"/>
    </source>
</evidence>
<dbReference type="InterPro" id="IPR011009">
    <property type="entry name" value="Kinase-like_dom_sf"/>
</dbReference>
<reference evidence="3 4" key="1">
    <citation type="submission" date="2018-06" db="EMBL/GenBank/DDBJ databases">
        <title>Comparative genomics reveals the genomic features of Rhizophagus irregularis, R. cerebriforme, R. diaphanum and Gigaspora rosea, and their symbiotic lifestyle signature.</title>
        <authorList>
            <person name="Morin E."/>
            <person name="San Clemente H."/>
            <person name="Chen E.C.H."/>
            <person name="De La Providencia I."/>
            <person name="Hainaut M."/>
            <person name="Kuo A."/>
            <person name="Kohler A."/>
            <person name="Murat C."/>
            <person name="Tang N."/>
            <person name="Roy S."/>
            <person name="Loubradou J."/>
            <person name="Henrissat B."/>
            <person name="Grigoriev I.V."/>
            <person name="Corradi N."/>
            <person name="Roux C."/>
            <person name="Martin F.M."/>
        </authorList>
    </citation>
    <scope>NUCLEOTIDE SEQUENCE [LARGE SCALE GENOMIC DNA]</scope>
    <source>
        <strain evidence="3 4">DAOM 194757</strain>
    </source>
</reference>
<accession>A0A397VFP2</accession>
<proteinExistence type="predicted"/>
<dbReference type="STRING" id="44941.A0A397VFP2"/>
<keyword evidence="4" id="KW-1185">Reference proteome</keyword>
<protein>
    <submittedName>
        <fullName evidence="3">Kinase-like domain-containing protein</fullName>
    </submittedName>
</protein>
<dbReference type="Pfam" id="PF07714">
    <property type="entry name" value="PK_Tyr_Ser-Thr"/>
    <property type="match status" value="1"/>
</dbReference>
<feature type="domain" description="Protein kinase" evidence="2">
    <location>
        <begin position="11"/>
        <end position="247"/>
    </location>
</feature>
<keyword evidence="3" id="KW-0418">Kinase</keyword>
<dbReference type="Gene3D" id="1.10.510.10">
    <property type="entry name" value="Transferase(Phosphotransferase) domain 1"/>
    <property type="match status" value="1"/>
</dbReference>
<dbReference type="InterPro" id="IPR051681">
    <property type="entry name" value="Ser/Thr_Kinases-Pseudokinases"/>
</dbReference>
<dbReference type="AlphaFoldDB" id="A0A397VFP2"/>
<dbReference type="InterPro" id="IPR000719">
    <property type="entry name" value="Prot_kinase_dom"/>
</dbReference>
<dbReference type="GO" id="GO:0005524">
    <property type="term" value="F:ATP binding"/>
    <property type="evidence" value="ECO:0007669"/>
    <property type="project" value="UniProtKB-UniRule"/>
</dbReference>
<dbReference type="InterPro" id="IPR001245">
    <property type="entry name" value="Ser-Thr/Tyr_kinase_cat_dom"/>
</dbReference>
<comment type="caution">
    <text evidence="3">The sequence shown here is derived from an EMBL/GenBank/DDBJ whole genome shotgun (WGS) entry which is preliminary data.</text>
</comment>
<dbReference type="InterPro" id="IPR017441">
    <property type="entry name" value="Protein_kinase_ATP_BS"/>
</dbReference>
<dbReference type="PROSITE" id="PS50011">
    <property type="entry name" value="PROTEIN_KINASE_DOM"/>
    <property type="match status" value="1"/>
</dbReference>
<dbReference type="GO" id="GO:0004674">
    <property type="term" value="F:protein serine/threonine kinase activity"/>
    <property type="evidence" value="ECO:0007669"/>
    <property type="project" value="TreeGrafter"/>
</dbReference>
<gene>
    <name evidence="3" type="ORF">C2G38_2035500</name>
</gene>
<feature type="binding site" evidence="1">
    <location>
        <position position="46"/>
    </location>
    <ligand>
        <name>ATP</name>
        <dbReference type="ChEBI" id="CHEBI:30616"/>
    </ligand>
</feature>